<dbReference type="RefSeq" id="WP_344909614.1">
    <property type="nucleotide sequence ID" value="NZ_BAABDL010000014.1"/>
</dbReference>
<gene>
    <name evidence="2" type="ORF">GCM10022410_02550</name>
</gene>
<dbReference type="PANTHER" id="PTHR40396:SF1">
    <property type="entry name" value="ATPASE AAA-TYPE CORE DOMAIN-CONTAINING PROTEIN"/>
    <property type="match status" value="1"/>
</dbReference>
<dbReference type="Proteomes" id="UP001501734">
    <property type="component" value="Unassembled WGS sequence"/>
</dbReference>
<accession>A0ABP7V3L5</accession>
<evidence type="ECO:0000313" key="3">
    <source>
        <dbReference type="Proteomes" id="UP001501734"/>
    </source>
</evidence>
<name>A0ABP7V3L5_9BACI</name>
<reference evidence="3" key="1">
    <citation type="journal article" date="2019" name="Int. J. Syst. Evol. Microbiol.">
        <title>The Global Catalogue of Microorganisms (GCM) 10K type strain sequencing project: providing services to taxonomists for standard genome sequencing and annotation.</title>
        <authorList>
            <consortium name="The Broad Institute Genomics Platform"/>
            <consortium name="The Broad Institute Genome Sequencing Center for Infectious Disease"/>
            <person name="Wu L."/>
            <person name="Ma J."/>
        </authorList>
    </citation>
    <scope>NUCLEOTIDE SEQUENCE [LARGE SCALE GENOMIC DNA]</scope>
    <source>
        <strain evidence="3">JCM 17250</strain>
    </source>
</reference>
<proteinExistence type="predicted"/>
<evidence type="ECO:0000313" key="2">
    <source>
        <dbReference type="EMBL" id="GAA4058858.1"/>
    </source>
</evidence>
<dbReference type="SUPFAM" id="SSF52540">
    <property type="entry name" value="P-loop containing nucleoside triphosphate hydrolases"/>
    <property type="match status" value="1"/>
</dbReference>
<organism evidence="2 3">
    <name type="scientific">Amphibacillus indicireducens</name>
    <dbReference type="NCBI Taxonomy" id="1076330"/>
    <lineage>
        <taxon>Bacteria</taxon>
        <taxon>Bacillati</taxon>
        <taxon>Bacillota</taxon>
        <taxon>Bacilli</taxon>
        <taxon>Bacillales</taxon>
        <taxon>Bacillaceae</taxon>
        <taxon>Amphibacillus</taxon>
    </lineage>
</organism>
<sequence length="440" mass="52016">MLLKLELENFLSFKDRQIFSLVADYNRSEIFNDNILGKIPSIATNKNQYILNGGIIYGSNAGGKTNFIVGVGVLKNLVTSSENDHILKNNFGFHFSDRFKPSILNIELIKEIEEEKYFINYQLEFVKNKISKERISYRDVLKTKLSEEKVIFEREGQRITTFDLSLKPIINYFEPRNFIDETLMYNFVNKINYEFFEESITGKAYQILKACYDYIDKDIIILDDEFDKSYIAENLKHDESLKDQILAALDDIDIKIDDFDIVDTTEQEIENFLADIEGDIPDELKESFINRRRKNRSYTIKTLRTIEGVSYSLDLRQESLGTIKFIHEFIQIFDCLTNHKLYIVDEIENHYHPMIQRYTLDLFLNQSDTKAQFIFTTHNTDFLEMNNMSKEQIWFIQKDNQLLQSELYSLAEFQDVSYQNHNWRNMYNEGRLGAIPKVIY</sequence>
<dbReference type="InterPro" id="IPR027417">
    <property type="entry name" value="P-loop_NTPase"/>
</dbReference>
<keyword evidence="3" id="KW-1185">Reference proteome</keyword>
<dbReference type="InterPro" id="IPR003959">
    <property type="entry name" value="ATPase_AAA_core"/>
</dbReference>
<dbReference type="PANTHER" id="PTHR40396">
    <property type="entry name" value="ATPASE-LIKE PROTEIN"/>
    <property type="match status" value="1"/>
</dbReference>
<feature type="domain" description="ATPase AAA-type core" evidence="1">
    <location>
        <begin position="55"/>
        <end position="381"/>
    </location>
</feature>
<dbReference type="EMBL" id="BAABDL010000014">
    <property type="protein sequence ID" value="GAA4058858.1"/>
    <property type="molecule type" value="Genomic_DNA"/>
</dbReference>
<dbReference type="Pfam" id="PF13304">
    <property type="entry name" value="AAA_21"/>
    <property type="match status" value="1"/>
</dbReference>
<evidence type="ECO:0000259" key="1">
    <source>
        <dbReference type="Pfam" id="PF13304"/>
    </source>
</evidence>
<protein>
    <submittedName>
        <fullName evidence="2">ATP/GTP-binding protein</fullName>
    </submittedName>
</protein>
<comment type="caution">
    <text evidence="2">The sequence shown here is derived from an EMBL/GenBank/DDBJ whole genome shotgun (WGS) entry which is preliminary data.</text>
</comment>
<dbReference type="Gene3D" id="3.40.50.300">
    <property type="entry name" value="P-loop containing nucleotide triphosphate hydrolases"/>
    <property type="match status" value="1"/>
</dbReference>